<evidence type="ECO:0000259" key="18">
    <source>
        <dbReference type="PROSITE" id="PS50857"/>
    </source>
</evidence>
<organism evidence="19 20">
    <name type="scientific">Dermacoccus barathri</name>
    <dbReference type="NCBI Taxonomy" id="322601"/>
    <lineage>
        <taxon>Bacteria</taxon>
        <taxon>Bacillati</taxon>
        <taxon>Actinomycetota</taxon>
        <taxon>Actinomycetes</taxon>
        <taxon>Micrococcales</taxon>
        <taxon>Dermacoccaceae</taxon>
        <taxon>Dermacoccus</taxon>
    </lineage>
</organism>
<dbReference type="InterPro" id="IPR001505">
    <property type="entry name" value="Copper_CuA"/>
</dbReference>
<comment type="subcellular location">
    <subcellularLocation>
        <location evidence="14">Cell membrane</location>
        <topology evidence="14">Multi-pass membrane protein</topology>
    </subcellularLocation>
    <subcellularLocation>
        <location evidence="1">Membrane</location>
        <topology evidence="1">Multi-pass membrane protein</topology>
    </subcellularLocation>
</comment>
<dbReference type="PRINTS" id="PR01166">
    <property type="entry name" value="CYCOXIDASEII"/>
</dbReference>
<dbReference type="NCBIfam" id="TIGR02866">
    <property type="entry name" value="CoxB"/>
    <property type="match status" value="1"/>
</dbReference>
<accession>A0ABN2C0H1</accession>
<dbReference type="SUPFAM" id="SSF81464">
    <property type="entry name" value="Cytochrome c oxidase subunit II-like, transmembrane region"/>
    <property type="match status" value="1"/>
</dbReference>
<keyword evidence="20" id="KW-1185">Reference proteome</keyword>
<evidence type="ECO:0000256" key="8">
    <source>
        <dbReference type="ARBA" id="ARBA00022982"/>
    </source>
</evidence>
<evidence type="ECO:0000313" key="20">
    <source>
        <dbReference type="Proteomes" id="UP001501288"/>
    </source>
</evidence>
<comment type="function">
    <text evidence="12 15">Subunits I and II form the functional core of the enzyme complex. Electrons originating in cytochrome c are transferred via heme a and Cu(A) to the binuclear center formed by heme a3 and Cu(B).</text>
</comment>
<dbReference type="EMBL" id="BAAANV010000052">
    <property type="protein sequence ID" value="GAA1550351.1"/>
    <property type="molecule type" value="Genomic_DNA"/>
</dbReference>
<evidence type="ECO:0000256" key="17">
    <source>
        <dbReference type="SAM" id="Phobius"/>
    </source>
</evidence>
<keyword evidence="9 17" id="KW-1133">Transmembrane helix</keyword>
<dbReference type="InterPro" id="IPR011759">
    <property type="entry name" value="Cyt_c_oxidase_su2_TM_dom"/>
</dbReference>
<feature type="transmembrane region" description="Helical" evidence="17">
    <location>
        <begin position="110"/>
        <end position="127"/>
    </location>
</feature>
<feature type="region of interest" description="Disordered" evidence="16">
    <location>
        <begin position="283"/>
        <end position="312"/>
    </location>
</feature>
<keyword evidence="4 14" id="KW-0679">Respiratory chain</keyword>
<comment type="catalytic activity">
    <reaction evidence="13 15">
        <text>4 Fe(II)-[cytochrome c] + O2 + 8 H(+)(in) = 4 Fe(III)-[cytochrome c] + 2 H2O + 4 H(+)(out)</text>
        <dbReference type="Rhea" id="RHEA:11436"/>
        <dbReference type="Rhea" id="RHEA-COMP:10350"/>
        <dbReference type="Rhea" id="RHEA-COMP:14399"/>
        <dbReference type="ChEBI" id="CHEBI:15377"/>
        <dbReference type="ChEBI" id="CHEBI:15378"/>
        <dbReference type="ChEBI" id="CHEBI:15379"/>
        <dbReference type="ChEBI" id="CHEBI:29033"/>
        <dbReference type="ChEBI" id="CHEBI:29034"/>
        <dbReference type="EC" id="7.1.1.9"/>
    </reaction>
</comment>
<dbReference type="EC" id="7.1.1.9" evidence="15"/>
<dbReference type="CDD" id="cd13919">
    <property type="entry name" value="CuRO_HCO_II_like_5"/>
    <property type="match status" value="1"/>
</dbReference>
<dbReference type="InterPro" id="IPR014222">
    <property type="entry name" value="Cyt_c_oxidase_su2"/>
</dbReference>
<dbReference type="InterPro" id="IPR002429">
    <property type="entry name" value="CcO_II-like_C"/>
</dbReference>
<evidence type="ECO:0000313" key="19">
    <source>
        <dbReference type="EMBL" id="GAA1550351.1"/>
    </source>
</evidence>
<proteinExistence type="inferred from homology"/>
<evidence type="ECO:0000256" key="7">
    <source>
        <dbReference type="ARBA" id="ARBA00022967"/>
    </source>
</evidence>
<dbReference type="Pfam" id="PF02790">
    <property type="entry name" value="COX2_TM"/>
    <property type="match status" value="1"/>
</dbReference>
<evidence type="ECO:0000256" key="2">
    <source>
        <dbReference type="ARBA" id="ARBA00007866"/>
    </source>
</evidence>
<dbReference type="PROSITE" id="PS50857">
    <property type="entry name" value="COX2_CUA"/>
    <property type="match status" value="1"/>
</dbReference>
<evidence type="ECO:0000256" key="12">
    <source>
        <dbReference type="ARBA" id="ARBA00024688"/>
    </source>
</evidence>
<comment type="similarity">
    <text evidence="2 14">Belongs to the cytochrome c oxidase subunit 2 family.</text>
</comment>
<gene>
    <name evidence="19" type="primary">coxB</name>
    <name evidence="19" type="ORF">GCM10009762_24210</name>
</gene>
<keyword evidence="11 17" id="KW-0472">Membrane</keyword>
<evidence type="ECO:0000256" key="5">
    <source>
        <dbReference type="ARBA" id="ARBA00022692"/>
    </source>
</evidence>
<dbReference type="InterPro" id="IPR008972">
    <property type="entry name" value="Cupredoxin"/>
</dbReference>
<evidence type="ECO:0000256" key="10">
    <source>
        <dbReference type="ARBA" id="ARBA00023008"/>
    </source>
</evidence>
<feature type="transmembrane region" description="Helical" evidence="17">
    <location>
        <begin position="68"/>
        <end position="89"/>
    </location>
</feature>
<dbReference type="SUPFAM" id="SSF49503">
    <property type="entry name" value="Cupredoxins"/>
    <property type="match status" value="1"/>
</dbReference>
<keyword evidence="5 14" id="KW-0812">Transmembrane</keyword>
<keyword evidence="7" id="KW-1278">Translocase</keyword>
<evidence type="ECO:0000256" key="14">
    <source>
        <dbReference type="RuleBase" id="RU000456"/>
    </source>
</evidence>
<dbReference type="InterPro" id="IPR036257">
    <property type="entry name" value="Cyt_c_oxidase_su2_TM_sf"/>
</dbReference>
<evidence type="ECO:0000256" key="1">
    <source>
        <dbReference type="ARBA" id="ARBA00004141"/>
    </source>
</evidence>
<dbReference type="Gene3D" id="2.60.40.420">
    <property type="entry name" value="Cupredoxins - blue copper proteins"/>
    <property type="match status" value="1"/>
</dbReference>
<dbReference type="Gene3D" id="1.10.287.90">
    <property type="match status" value="1"/>
</dbReference>
<keyword evidence="10 15" id="KW-0186">Copper</keyword>
<comment type="caution">
    <text evidence="19">The sequence shown here is derived from an EMBL/GenBank/DDBJ whole genome shotgun (WGS) entry which is preliminary data.</text>
</comment>
<keyword evidence="3 14" id="KW-0813">Transport</keyword>
<reference evidence="19 20" key="1">
    <citation type="journal article" date="2019" name="Int. J. Syst. Evol. Microbiol.">
        <title>The Global Catalogue of Microorganisms (GCM) 10K type strain sequencing project: providing services to taxonomists for standard genome sequencing and annotation.</title>
        <authorList>
            <consortium name="The Broad Institute Genomics Platform"/>
            <consortium name="The Broad Institute Genome Sequencing Center for Infectious Disease"/>
            <person name="Wu L."/>
            <person name="Ma J."/>
        </authorList>
    </citation>
    <scope>NUCLEOTIDE SEQUENCE [LARGE SCALE GENOMIC DNA]</scope>
    <source>
        <strain evidence="19 20">JCM 14588</strain>
    </source>
</reference>
<evidence type="ECO:0000256" key="13">
    <source>
        <dbReference type="ARBA" id="ARBA00047816"/>
    </source>
</evidence>
<evidence type="ECO:0000256" key="3">
    <source>
        <dbReference type="ARBA" id="ARBA00022448"/>
    </source>
</evidence>
<evidence type="ECO:0000256" key="15">
    <source>
        <dbReference type="RuleBase" id="RU004024"/>
    </source>
</evidence>
<name>A0ABN2C0H1_9MICO</name>
<evidence type="ECO:0000256" key="9">
    <source>
        <dbReference type="ARBA" id="ARBA00022989"/>
    </source>
</evidence>
<dbReference type="InterPro" id="IPR045187">
    <property type="entry name" value="CcO_II"/>
</dbReference>
<dbReference type="Pfam" id="PF00116">
    <property type="entry name" value="COX2"/>
    <property type="match status" value="1"/>
</dbReference>
<keyword evidence="8 14" id="KW-0249">Electron transport</keyword>
<evidence type="ECO:0000256" key="6">
    <source>
        <dbReference type="ARBA" id="ARBA00022723"/>
    </source>
</evidence>
<evidence type="ECO:0000256" key="16">
    <source>
        <dbReference type="SAM" id="MobiDB-lite"/>
    </source>
</evidence>
<sequence>MPGLDLRKVDAVRRPLEKTSPARRRRIAAVGLGGAALLLSACSPRVERGYLPHGVTKNANEVIDFWLGTWYWTLAVGVLVWGLIFWCIVRYRRRKSDTGFPAQMQYNVPLEILYTVVPIVMVAVLFGKTVGLENKLLDTSPKPDVTINVVGKQWSWDFNYADEKVYETGVMADMKAGKPGAEKGLPTLYLPVNKRVEFVLTTRDVIHTFWVPQFMQKLDMIPSRVNRFAVDTTEEGTFKGKCAELCGAYHSQMLFNVKVVSQEEYDKHMDDLRKQGKTGFLSNSLNRASVDPKDQQFLPDGLDSSDIVKEGK</sequence>
<dbReference type="PANTHER" id="PTHR22888">
    <property type="entry name" value="CYTOCHROME C OXIDASE, SUBUNIT II"/>
    <property type="match status" value="1"/>
</dbReference>
<evidence type="ECO:0000256" key="4">
    <source>
        <dbReference type="ARBA" id="ARBA00022660"/>
    </source>
</evidence>
<evidence type="ECO:0000256" key="11">
    <source>
        <dbReference type="ARBA" id="ARBA00023136"/>
    </source>
</evidence>
<protein>
    <recommendedName>
        <fullName evidence="15">Cytochrome c oxidase subunit 2</fullName>
        <ecNumber evidence="15">7.1.1.9</ecNumber>
    </recommendedName>
</protein>
<dbReference type="PROSITE" id="PS00078">
    <property type="entry name" value="COX2"/>
    <property type="match status" value="1"/>
</dbReference>
<feature type="domain" description="Cytochrome oxidase subunit II copper A binding" evidence="18">
    <location>
        <begin position="142"/>
        <end position="271"/>
    </location>
</feature>
<keyword evidence="6 15" id="KW-0479">Metal-binding</keyword>
<comment type="cofactor">
    <cofactor evidence="15">
        <name>Cu cation</name>
        <dbReference type="ChEBI" id="CHEBI:23378"/>
    </cofactor>
    <text evidence="15">Binds a copper A center.</text>
</comment>
<dbReference type="PANTHER" id="PTHR22888:SF9">
    <property type="entry name" value="CYTOCHROME C OXIDASE SUBUNIT 2"/>
    <property type="match status" value="1"/>
</dbReference>
<dbReference type="Proteomes" id="UP001501288">
    <property type="component" value="Unassembled WGS sequence"/>
</dbReference>